<comment type="caution">
    <text evidence="2">The sequence shown here is derived from an EMBL/GenBank/DDBJ whole genome shotgun (WGS) entry which is preliminary data.</text>
</comment>
<evidence type="ECO:0008006" key="4">
    <source>
        <dbReference type="Google" id="ProtNLM"/>
    </source>
</evidence>
<reference evidence="2 3" key="1">
    <citation type="submission" date="2024-09" db="EMBL/GenBank/DDBJ databases">
        <title>Chromosome-scale assembly of Riccia fluitans.</title>
        <authorList>
            <person name="Paukszto L."/>
            <person name="Sawicki J."/>
            <person name="Karawczyk K."/>
            <person name="Piernik-Szablinska J."/>
            <person name="Szczecinska M."/>
            <person name="Mazdziarz M."/>
        </authorList>
    </citation>
    <scope>NUCLEOTIDE SEQUENCE [LARGE SCALE GENOMIC DNA]</scope>
    <source>
        <strain evidence="2">Rf_01</strain>
        <tissue evidence="2">Aerial parts of the thallus</tissue>
    </source>
</reference>
<dbReference type="AlphaFoldDB" id="A0ABD1YXH1"/>
<evidence type="ECO:0000313" key="2">
    <source>
        <dbReference type="EMBL" id="KAL2635478.1"/>
    </source>
</evidence>
<evidence type="ECO:0000256" key="1">
    <source>
        <dbReference type="SAM" id="MobiDB-lite"/>
    </source>
</evidence>
<keyword evidence="3" id="KW-1185">Reference proteome</keyword>
<feature type="compositionally biased region" description="Polar residues" evidence="1">
    <location>
        <begin position="207"/>
        <end position="217"/>
    </location>
</feature>
<dbReference type="Proteomes" id="UP001605036">
    <property type="component" value="Unassembled WGS sequence"/>
</dbReference>
<evidence type="ECO:0000313" key="3">
    <source>
        <dbReference type="Proteomes" id="UP001605036"/>
    </source>
</evidence>
<dbReference type="EMBL" id="JBHFFA010000003">
    <property type="protein sequence ID" value="KAL2635478.1"/>
    <property type="molecule type" value="Genomic_DNA"/>
</dbReference>
<sequence length="325" mass="37362">MYCLNMLKYVNSLQRHCVPEDIFLWGITNTNVEGDRLLVKDTQGGTNIIGWNEIAFIFGAKHNEKEDFRSIKRYKEILYYKVVAPYGPTYHLMTIVAELFWLAGRSNRVLTLMILAYLCGLHGHSYNWAKAILHGLQTEILFLQLRARSNEGGKTIPVVWAPCFVHILFSLRRTLFVGTPLEEAEGWRCKLPEEIPIASLERKRGLETNQPESTTTRPRAEDNERGLPSTKKAINDGLREQLVAKDAEKSNVHALARTEVQRELEEFKRSMTEKEKAAEETHLQKLAQVQTELDEYKWSFEASIKRLDEEASRLREALAAKESDV</sequence>
<name>A0ABD1YXH1_9MARC</name>
<gene>
    <name evidence="2" type="ORF">R1flu_006957</name>
</gene>
<protein>
    <recommendedName>
        <fullName evidence="4">Aminotransferase-like plant mobile domain-containing protein</fullName>
    </recommendedName>
</protein>
<organism evidence="2 3">
    <name type="scientific">Riccia fluitans</name>
    <dbReference type="NCBI Taxonomy" id="41844"/>
    <lineage>
        <taxon>Eukaryota</taxon>
        <taxon>Viridiplantae</taxon>
        <taxon>Streptophyta</taxon>
        <taxon>Embryophyta</taxon>
        <taxon>Marchantiophyta</taxon>
        <taxon>Marchantiopsida</taxon>
        <taxon>Marchantiidae</taxon>
        <taxon>Marchantiales</taxon>
        <taxon>Ricciaceae</taxon>
        <taxon>Riccia</taxon>
    </lineage>
</organism>
<proteinExistence type="predicted"/>
<accession>A0ABD1YXH1</accession>
<feature type="region of interest" description="Disordered" evidence="1">
    <location>
        <begin position="201"/>
        <end position="229"/>
    </location>
</feature>